<evidence type="ECO:0000313" key="2">
    <source>
        <dbReference type="Proteomes" id="UP000297972"/>
    </source>
</evidence>
<dbReference type="AlphaFoldDB" id="A0A4Z1BSE3"/>
<accession>A0A4Z1BSE3</accession>
<reference evidence="1 2" key="1">
    <citation type="submission" date="2019-03" db="EMBL/GenBank/DDBJ databases">
        <authorList>
            <person name="Li J."/>
        </authorList>
    </citation>
    <scope>NUCLEOTIDE SEQUENCE [LARGE SCALE GENOMIC DNA]</scope>
    <source>
        <strain evidence="1 2">3058</strain>
    </source>
</reference>
<comment type="caution">
    <text evidence="1">The sequence shown here is derived from an EMBL/GenBank/DDBJ whole genome shotgun (WGS) entry which is preliminary data.</text>
</comment>
<sequence>MEVVSTLMAREYAADVTKVRKVAQCVSCLKRARVLSLNAGAGAGAGDGALPKVQQNDGAQSIRPRAFLQNPELWDFKRGLIVIHPPNKAESQSQMNMKMTRGSDATPGLVVLFSSG</sequence>
<organism evidence="1 2">
    <name type="scientific">Paracoccus liaowanqingii</name>
    <dbReference type="NCBI Taxonomy" id="2560053"/>
    <lineage>
        <taxon>Bacteria</taxon>
        <taxon>Pseudomonadati</taxon>
        <taxon>Pseudomonadota</taxon>
        <taxon>Alphaproteobacteria</taxon>
        <taxon>Rhodobacterales</taxon>
        <taxon>Paracoccaceae</taxon>
        <taxon>Paracoccus</taxon>
    </lineage>
</organism>
<keyword evidence="2" id="KW-1185">Reference proteome</keyword>
<protein>
    <submittedName>
        <fullName evidence="1">Uncharacterized protein</fullName>
    </submittedName>
</protein>
<gene>
    <name evidence="1" type="ORF">E4L95_16805</name>
</gene>
<proteinExistence type="predicted"/>
<evidence type="ECO:0000313" key="1">
    <source>
        <dbReference type="EMBL" id="TGN51521.1"/>
    </source>
</evidence>
<dbReference type="EMBL" id="SRPG01000205">
    <property type="protein sequence ID" value="TGN51521.1"/>
    <property type="molecule type" value="Genomic_DNA"/>
</dbReference>
<name>A0A4Z1BSE3_9RHOB</name>
<dbReference type="Proteomes" id="UP000297972">
    <property type="component" value="Unassembled WGS sequence"/>
</dbReference>